<keyword evidence="4 5" id="KW-0472">Membrane</keyword>
<sequence length="150" mass="16550">MSAGNNKTTTMDVDAAFLKSKRGILKAAEMVTLFVAFVCFAVGPRPKYIAATVLEFLITSLLMLLYLLKLNKRLTFFFWPLLDFFNSVFAANFFIVLSLMAVATYGGTSTLVGGVFGLILTALLCVDGYTLFKNITFNKPRSDTQSQVTQ</sequence>
<keyword evidence="2 5" id="KW-0812">Transmembrane</keyword>
<reference evidence="8" key="1">
    <citation type="submission" date="2021-04" db="EMBL/GenBank/DDBJ databases">
        <authorList>
            <consortium name="Wellcome Sanger Institute Data Sharing"/>
        </authorList>
    </citation>
    <scope>NUCLEOTIDE SEQUENCE [LARGE SCALE GENOMIC DNA]</scope>
</reference>
<evidence type="ECO:0000313" key="8">
    <source>
        <dbReference type="Ensembl" id="ENSENLP00000053463.1"/>
    </source>
</evidence>
<dbReference type="PANTHER" id="PTHR22776:SF45">
    <property type="entry name" value="CHEMOKINE-LIKE FACTOR"/>
    <property type="match status" value="1"/>
</dbReference>
<name>A0A665XAR6_ECHNA</name>
<dbReference type="Proteomes" id="UP000472264">
    <property type="component" value="Chromosome 3"/>
</dbReference>
<feature type="transmembrane region" description="Helical" evidence="6">
    <location>
        <begin position="80"/>
        <end position="105"/>
    </location>
</feature>
<evidence type="ECO:0000259" key="7">
    <source>
        <dbReference type="PROSITE" id="PS51225"/>
    </source>
</evidence>
<dbReference type="AlphaFoldDB" id="A0A665XAR6"/>
<feature type="domain" description="MARVEL" evidence="7">
    <location>
        <begin position="17"/>
        <end position="136"/>
    </location>
</feature>
<feature type="transmembrane region" description="Helical" evidence="6">
    <location>
        <begin position="111"/>
        <end position="132"/>
    </location>
</feature>
<evidence type="ECO:0000256" key="6">
    <source>
        <dbReference type="SAM" id="Phobius"/>
    </source>
</evidence>
<dbReference type="GO" id="GO:0016020">
    <property type="term" value="C:membrane"/>
    <property type="evidence" value="ECO:0007669"/>
    <property type="project" value="UniProtKB-SubCell"/>
</dbReference>
<protein>
    <submittedName>
        <fullName evidence="8">Chemokine like factor</fullName>
    </submittedName>
</protein>
<evidence type="ECO:0000256" key="1">
    <source>
        <dbReference type="ARBA" id="ARBA00004141"/>
    </source>
</evidence>
<reference evidence="8" key="2">
    <citation type="submission" date="2025-08" db="UniProtKB">
        <authorList>
            <consortium name="Ensembl"/>
        </authorList>
    </citation>
    <scope>IDENTIFICATION</scope>
</reference>
<dbReference type="InterPro" id="IPR050578">
    <property type="entry name" value="MARVEL-CKLF_proteins"/>
</dbReference>
<evidence type="ECO:0000256" key="3">
    <source>
        <dbReference type="ARBA" id="ARBA00022989"/>
    </source>
</evidence>
<evidence type="ECO:0000256" key="5">
    <source>
        <dbReference type="PROSITE-ProRule" id="PRU00581"/>
    </source>
</evidence>
<evidence type="ECO:0000256" key="2">
    <source>
        <dbReference type="ARBA" id="ARBA00022692"/>
    </source>
</evidence>
<evidence type="ECO:0000256" key="4">
    <source>
        <dbReference type="ARBA" id="ARBA00023136"/>
    </source>
</evidence>
<dbReference type="InterPro" id="IPR008253">
    <property type="entry name" value="Marvel"/>
</dbReference>
<keyword evidence="9" id="KW-1185">Reference proteome</keyword>
<organism evidence="8 9">
    <name type="scientific">Echeneis naucrates</name>
    <name type="common">Live sharksucker</name>
    <dbReference type="NCBI Taxonomy" id="173247"/>
    <lineage>
        <taxon>Eukaryota</taxon>
        <taxon>Metazoa</taxon>
        <taxon>Chordata</taxon>
        <taxon>Craniata</taxon>
        <taxon>Vertebrata</taxon>
        <taxon>Euteleostomi</taxon>
        <taxon>Actinopterygii</taxon>
        <taxon>Neopterygii</taxon>
        <taxon>Teleostei</taxon>
        <taxon>Neoteleostei</taxon>
        <taxon>Acanthomorphata</taxon>
        <taxon>Carangaria</taxon>
        <taxon>Carangiformes</taxon>
        <taxon>Echeneidae</taxon>
        <taxon>Echeneis</taxon>
    </lineage>
</organism>
<dbReference type="Pfam" id="PF01284">
    <property type="entry name" value="MARVEL"/>
    <property type="match status" value="1"/>
</dbReference>
<dbReference type="PROSITE" id="PS51225">
    <property type="entry name" value="MARVEL"/>
    <property type="match status" value="1"/>
</dbReference>
<feature type="transmembrane region" description="Helical" evidence="6">
    <location>
        <begin position="49"/>
        <end position="68"/>
    </location>
</feature>
<evidence type="ECO:0000313" key="9">
    <source>
        <dbReference type="Proteomes" id="UP000472264"/>
    </source>
</evidence>
<reference evidence="8" key="3">
    <citation type="submission" date="2025-09" db="UniProtKB">
        <authorList>
            <consortium name="Ensembl"/>
        </authorList>
    </citation>
    <scope>IDENTIFICATION</scope>
</reference>
<dbReference type="InParanoid" id="A0A665XAR6"/>
<feature type="transmembrane region" description="Helical" evidence="6">
    <location>
        <begin position="24"/>
        <end position="43"/>
    </location>
</feature>
<keyword evidence="3 6" id="KW-1133">Transmembrane helix</keyword>
<dbReference type="OMA" id="CVLCIID"/>
<comment type="subcellular location">
    <subcellularLocation>
        <location evidence="1">Membrane</location>
        <topology evidence="1">Multi-pass membrane protein</topology>
    </subcellularLocation>
</comment>
<proteinExistence type="predicted"/>
<accession>A0A665XAR6</accession>
<dbReference type="Ensembl" id="ENSENLT00000054737.1">
    <property type="protein sequence ID" value="ENSENLP00000053463.1"/>
    <property type="gene ID" value="ENSENLG00000022318.1"/>
</dbReference>
<dbReference type="PANTHER" id="PTHR22776">
    <property type="entry name" value="MARVEL-CONTAINING POTENTIAL LIPID RAFT-ASSOCIATED PROTEIN"/>
    <property type="match status" value="1"/>
</dbReference>